<dbReference type="PANTHER" id="PTHR43102">
    <property type="entry name" value="SLR1143 PROTEIN"/>
    <property type="match status" value="1"/>
</dbReference>
<evidence type="ECO:0000313" key="3">
    <source>
        <dbReference type="Proteomes" id="UP000178432"/>
    </source>
</evidence>
<proteinExistence type="predicted"/>
<dbReference type="Pfam" id="PF01590">
    <property type="entry name" value="GAF"/>
    <property type="match status" value="1"/>
</dbReference>
<name>A0A1G1Y2A4_9BACT</name>
<dbReference type="AlphaFoldDB" id="A0A1G1Y2A4"/>
<dbReference type="PANTHER" id="PTHR43102:SF2">
    <property type="entry name" value="GAF DOMAIN-CONTAINING PROTEIN"/>
    <property type="match status" value="1"/>
</dbReference>
<dbReference type="Proteomes" id="UP000178432">
    <property type="component" value="Unassembled WGS sequence"/>
</dbReference>
<dbReference type="InterPro" id="IPR029016">
    <property type="entry name" value="GAF-like_dom_sf"/>
</dbReference>
<reference evidence="2 3" key="1">
    <citation type="journal article" date="2016" name="Nat. Commun.">
        <title>Thousands of microbial genomes shed light on interconnected biogeochemical processes in an aquifer system.</title>
        <authorList>
            <person name="Anantharaman K."/>
            <person name="Brown C.T."/>
            <person name="Hug L.A."/>
            <person name="Sharon I."/>
            <person name="Castelle C.J."/>
            <person name="Probst A.J."/>
            <person name="Thomas B.C."/>
            <person name="Singh A."/>
            <person name="Wilkins M.J."/>
            <person name="Karaoz U."/>
            <person name="Brodie E.L."/>
            <person name="Williams K.H."/>
            <person name="Hubbard S.S."/>
            <person name="Banfield J.F."/>
        </authorList>
    </citation>
    <scope>NUCLEOTIDE SEQUENCE [LARGE SCALE GENOMIC DNA]</scope>
</reference>
<gene>
    <name evidence="2" type="ORF">A2663_03010</name>
</gene>
<evidence type="ECO:0000259" key="1">
    <source>
        <dbReference type="Pfam" id="PF01590"/>
    </source>
</evidence>
<dbReference type="Gene3D" id="3.30.450.40">
    <property type="match status" value="1"/>
</dbReference>
<organism evidence="2 3">
    <name type="scientific">Candidatus Buchananbacteria bacterium RIFCSPHIGHO2_01_FULL_46_12</name>
    <dbReference type="NCBI Taxonomy" id="1797536"/>
    <lineage>
        <taxon>Bacteria</taxon>
        <taxon>Candidatus Buchananiibacteriota</taxon>
    </lineage>
</organism>
<dbReference type="InterPro" id="IPR003018">
    <property type="entry name" value="GAF"/>
</dbReference>
<comment type="caution">
    <text evidence="2">The sequence shown here is derived from an EMBL/GenBank/DDBJ whole genome shotgun (WGS) entry which is preliminary data.</text>
</comment>
<feature type="domain" description="GAF" evidence="1">
    <location>
        <begin position="28"/>
        <end position="153"/>
    </location>
</feature>
<protein>
    <recommendedName>
        <fullName evidence="1">GAF domain-containing protein</fullName>
    </recommendedName>
</protein>
<sequence length="165" mass="18956">MQKAPIPLNDKERVCAVEGLHLLDTASEERFDRLTREAIERFSVPISTITLVDKDREWFKSVQGLQTREGPRDISFCGHALMSQIILIIEDTLADPRFADNPMVKGEPFIRFYAGKSLYDHDSNLPVGVFCIKDRKPREMSLTDMDDFLNLAQRAEDEINKKVEK</sequence>
<evidence type="ECO:0000313" key="2">
    <source>
        <dbReference type="EMBL" id="OGY46422.1"/>
    </source>
</evidence>
<dbReference type="SUPFAM" id="SSF55781">
    <property type="entry name" value="GAF domain-like"/>
    <property type="match status" value="1"/>
</dbReference>
<dbReference type="EMBL" id="MHIF01000061">
    <property type="protein sequence ID" value="OGY46422.1"/>
    <property type="molecule type" value="Genomic_DNA"/>
</dbReference>
<accession>A0A1G1Y2A4</accession>